<feature type="domain" description="HTH araC/xylS-type" evidence="4">
    <location>
        <begin position="214"/>
        <end position="311"/>
    </location>
</feature>
<accession>A0ABS8MR08</accession>
<dbReference type="Proteomes" id="UP001430919">
    <property type="component" value="Unassembled WGS sequence"/>
</dbReference>
<dbReference type="InterPro" id="IPR009057">
    <property type="entry name" value="Homeodomain-like_sf"/>
</dbReference>
<dbReference type="Gene3D" id="1.10.10.60">
    <property type="entry name" value="Homeodomain-like"/>
    <property type="match status" value="2"/>
</dbReference>
<keyword evidence="1" id="KW-0805">Transcription regulation</keyword>
<keyword evidence="6" id="KW-1185">Reference proteome</keyword>
<dbReference type="EMBL" id="JAJJMO010000001">
    <property type="protein sequence ID" value="MCC9071198.1"/>
    <property type="molecule type" value="Genomic_DNA"/>
</dbReference>
<protein>
    <submittedName>
        <fullName evidence="5">Helix-turn-helix transcriptional regulator</fullName>
    </submittedName>
</protein>
<reference evidence="5" key="1">
    <citation type="submission" date="2021-11" db="EMBL/GenBank/DDBJ databases">
        <title>Description of novel Flavobacterium species.</title>
        <authorList>
            <person name="Saticioglu I.B."/>
            <person name="Ay H."/>
            <person name="Altun S."/>
            <person name="Duman M."/>
        </authorList>
    </citation>
    <scope>NUCLEOTIDE SEQUENCE</scope>
    <source>
        <strain evidence="5">F-65</strain>
    </source>
</reference>
<organism evidence="5 6">
    <name type="scientific">Flavobacterium pisciphilum</name>
    <dbReference type="NCBI Taxonomy" id="2893755"/>
    <lineage>
        <taxon>Bacteria</taxon>
        <taxon>Pseudomonadati</taxon>
        <taxon>Bacteroidota</taxon>
        <taxon>Flavobacteriia</taxon>
        <taxon>Flavobacteriales</taxon>
        <taxon>Flavobacteriaceae</taxon>
        <taxon>Flavobacterium</taxon>
    </lineage>
</organism>
<evidence type="ECO:0000256" key="2">
    <source>
        <dbReference type="ARBA" id="ARBA00023125"/>
    </source>
</evidence>
<dbReference type="InterPro" id="IPR018062">
    <property type="entry name" value="HTH_AraC-typ_CS"/>
</dbReference>
<sequence>MLAIDRNSLTSNDFLNFRENDVIIEQTESEGFFHFNEVSFDALQFIRCQYQIKDPKKIQLNIEDAVLEMHFRLSGESLMIHPENINMSGGSHTLFYQQDNNPQIIMSPTNNGNFLEIRVGAKHFERLLSSEIPVLSNLIESGSNKVWPGNHLSITPSVYNVINEISNSPYLGKLNMLFLEAKMTELLLLQATLFSQVDSLKPFSFKNSDKIKFYEAQEFMNKYYMESYTIKQIASSIGINERKLTQGFKELFGLTIFEYINDLRMNKAKQLLLDEKKYVGEVSEMVGYKNQQHFTVAFKKKFGILPSKLKE</sequence>
<dbReference type="SUPFAM" id="SSF46689">
    <property type="entry name" value="Homeodomain-like"/>
    <property type="match status" value="2"/>
</dbReference>
<comment type="caution">
    <text evidence="5">The sequence shown here is derived from an EMBL/GenBank/DDBJ whole genome shotgun (WGS) entry which is preliminary data.</text>
</comment>
<evidence type="ECO:0000256" key="3">
    <source>
        <dbReference type="ARBA" id="ARBA00023163"/>
    </source>
</evidence>
<evidence type="ECO:0000313" key="6">
    <source>
        <dbReference type="Proteomes" id="UP001430919"/>
    </source>
</evidence>
<dbReference type="SMART" id="SM00342">
    <property type="entry name" value="HTH_ARAC"/>
    <property type="match status" value="1"/>
</dbReference>
<dbReference type="Pfam" id="PF12833">
    <property type="entry name" value="HTH_18"/>
    <property type="match status" value="1"/>
</dbReference>
<keyword evidence="2" id="KW-0238">DNA-binding</keyword>
<name>A0ABS8MR08_9FLAO</name>
<dbReference type="PRINTS" id="PR00032">
    <property type="entry name" value="HTHARAC"/>
</dbReference>
<dbReference type="PROSITE" id="PS00041">
    <property type="entry name" value="HTH_ARAC_FAMILY_1"/>
    <property type="match status" value="1"/>
</dbReference>
<dbReference type="InterPro" id="IPR018060">
    <property type="entry name" value="HTH_AraC"/>
</dbReference>
<dbReference type="InterPro" id="IPR053142">
    <property type="entry name" value="PchR_regulatory_protein"/>
</dbReference>
<proteinExistence type="predicted"/>
<gene>
    <name evidence="5" type="ORF">LNQ49_06275</name>
</gene>
<evidence type="ECO:0000259" key="4">
    <source>
        <dbReference type="PROSITE" id="PS01124"/>
    </source>
</evidence>
<evidence type="ECO:0000256" key="1">
    <source>
        <dbReference type="ARBA" id="ARBA00023015"/>
    </source>
</evidence>
<dbReference type="RefSeq" id="WP_229987824.1">
    <property type="nucleotide sequence ID" value="NZ_JAJJMO010000001.1"/>
</dbReference>
<dbReference type="PANTHER" id="PTHR47893">
    <property type="entry name" value="REGULATORY PROTEIN PCHR"/>
    <property type="match status" value="1"/>
</dbReference>
<dbReference type="InterPro" id="IPR020449">
    <property type="entry name" value="Tscrpt_reg_AraC-type_HTH"/>
</dbReference>
<dbReference type="PROSITE" id="PS01124">
    <property type="entry name" value="HTH_ARAC_FAMILY_2"/>
    <property type="match status" value="1"/>
</dbReference>
<dbReference type="PANTHER" id="PTHR47893:SF1">
    <property type="entry name" value="REGULATORY PROTEIN PCHR"/>
    <property type="match status" value="1"/>
</dbReference>
<keyword evidence="3" id="KW-0804">Transcription</keyword>
<evidence type="ECO:0000313" key="5">
    <source>
        <dbReference type="EMBL" id="MCC9071198.1"/>
    </source>
</evidence>